<dbReference type="Gene3D" id="3.30.200.20">
    <property type="entry name" value="Phosphorylase Kinase, domain 1"/>
    <property type="match status" value="1"/>
</dbReference>
<dbReference type="PROSITE" id="PS00108">
    <property type="entry name" value="PROTEIN_KINASE_ST"/>
    <property type="match status" value="1"/>
</dbReference>
<dbReference type="SMART" id="SM00220">
    <property type="entry name" value="S_TKc"/>
    <property type="match status" value="1"/>
</dbReference>
<organism evidence="10 11">
    <name type="scientific">Arthrobacter hankyongi</name>
    <dbReference type="NCBI Taxonomy" id="2904801"/>
    <lineage>
        <taxon>Bacteria</taxon>
        <taxon>Bacillati</taxon>
        <taxon>Actinomycetota</taxon>
        <taxon>Actinomycetes</taxon>
        <taxon>Micrococcales</taxon>
        <taxon>Micrococcaceae</taxon>
        <taxon>Arthrobacter</taxon>
    </lineage>
</organism>
<reference evidence="10" key="1">
    <citation type="submission" date="2022-01" db="EMBL/GenBank/DDBJ databases">
        <authorList>
            <person name="Jo J.-H."/>
            <person name="Im W.-T."/>
        </authorList>
    </citation>
    <scope>NUCLEOTIDE SEQUENCE</scope>
    <source>
        <strain evidence="10">I2-34</strain>
    </source>
</reference>
<evidence type="ECO:0000256" key="2">
    <source>
        <dbReference type="ARBA" id="ARBA00022527"/>
    </source>
</evidence>
<evidence type="ECO:0000256" key="7">
    <source>
        <dbReference type="PROSITE-ProRule" id="PRU10141"/>
    </source>
</evidence>
<dbReference type="CDD" id="cd14014">
    <property type="entry name" value="STKc_PknB_like"/>
    <property type="match status" value="1"/>
</dbReference>
<evidence type="ECO:0000259" key="9">
    <source>
        <dbReference type="PROSITE" id="PS50011"/>
    </source>
</evidence>
<dbReference type="EMBL" id="JAKLTQ010000006">
    <property type="protein sequence ID" value="MCG2622440.1"/>
    <property type="molecule type" value="Genomic_DNA"/>
</dbReference>
<dbReference type="Proteomes" id="UP001165368">
    <property type="component" value="Unassembled WGS sequence"/>
</dbReference>
<evidence type="ECO:0000256" key="1">
    <source>
        <dbReference type="ARBA" id="ARBA00012513"/>
    </source>
</evidence>
<feature type="region of interest" description="Disordered" evidence="8">
    <location>
        <begin position="292"/>
        <end position="316"/>
    </location>
</feature>
<dbReference type="Gene3D" id="1.10.510.10">
    <property type="entry name" value="Transferase(Phosphotransferase) domain 1"/>
    <property type="match status" value="1"/>
</dbReference>
<comment type="caution">
    <text evidence="10">The sequence shown here is derived from an EMBL/GenBank/DDBJ whole genome shotgun (WGS) entry which is preliminary data.</text>
</comment>
<evidence type="ECO:0000256" key="8">
    <source>
        <dbReference type="SAM" id="MobiDB-lite"/>
    </source>
</evidence>
<dbReference type="SUPFAM" id="SSF56112">
    <property type="entry name" value="Protein kinase-like (PK-like)"/>
    <property type="match status" value="1"/>
</dbReference>
<dbReference type="InterPro" id="IPR008271">
    <property type="entry name" value="Ser/Thr_kinase_AS"/>
</dbReference>
<keyword evidence="4 7" id="KW-0547">Nucleotide-binding</keyword>
<dbReference type="EC" id="2.7.11.1" evidence="1"/>
<sequence length="316" mass="33183">MGILLGGRYRTVELLGSGGGATVYRAVDEALDREVAVKLFAPATEDDDKYRRQHTEKLLLAKLNHPGLVTLLDAGLHQDETGATTSYLVMELVDGEDLRRRLASGPLPGPDVAQIGADLADALAYIHQQGVIHRDIKPANILLSGGETDTRHHPKLTDFGVARMLNATVATTHGATIGTANYLSPEQALGEEITPATDVYSLALVLIECLTGEQAFPGPMVEAAVARLLRDPHVPESAGPEWGTLLHAMTARNPADRPNAHDVAVTLRSWTEPGTAVNAGAAGVLTPARGADQALPGATTGNVVIPSPPNRAPSVG</sequence>
<dbReference type="RefSeq" id="WP_237820728.1">
    <property type="nucleotide sequence ID" value="NZ_JAKLTQ010000006.1"/>
</dbReference>
<protein>
    <recommendedName>
        <fullName evidence="1">non-specific serine/threonine protein kinase</fullName>
        <ecNumber evidence="1">2.7.11.1</ecNumber>
    </recommendedName>
</protein>
<feature type="binding site" evidence="7">
    <location>
        <position position="38"/>
    </location>
    <ligand>
        <name>ATP</name>
        <dbReference type="ChEBI" id="CHEBI:30616"/>
    </ligand>
</feature>
<evidence type="ECO:0000256" key="4">
    <source>
        <dbReference type="ARBA" id="ARBA00022741"/>
    </source>
</evidence>
<keyword evidence="2 10" id="KW-0723">Serine/threonine-protein kinase</keyword>
<dbReference type="InterPro" id="IPR000719">
    <property type="entry name" value="Prot_kinase_dom"/>
</dbReference>
<dbReference type="Pfam" id="PF00069">
    <property type="entry name" value="Pkinase"/>
    <property type="match status" value="1"/>
</dbReference>
<evidence type="ECO:0000313" key="10">
    <source>
        <dbReference type="EMBL" id="MCG2622440.1"/>
    </source>
</evidence>
<keyword evidence="3" id="KW-0808">Transferase</keyword>
<accession>A0ABS9L6X8</accession>
<evidence type="ECO:0000256" key="5">
    <source>
        <dbReference type="ARBA" id="ARBA00022777"/>
    </source>
</evidence>
<proteinExistence type="predicted"/>
<dbReference type="InterPro" id="IPR011009">
    <property type="entry name" value="Kinase-like_dom_sf"/>
</dbReference>
<dbReference type="PROSITE" id="PS50011">
    <property type="entry name" value="PROTEIN_KINASE_DOM"/>
    <property type="match status" value="1"/>
</dbReference>
<keyword evidence="5 10" id="KW-0418">Kinase</keyword>
<dbReference type="PANTHER" id="PTHR43289:SF6">
    <property type="entry name" value="SERINE_THREONINE-PROTEIN KINASE NEKL-3"/>
    <property type="match status" value="1"/>
</dbReference>
<gene>
    <name evidence="10" type="ORF">LVY72_11000</name>
</gene>
<feature type="domain" description="Protein kinase" evidence="9">
    <location>
        <begin position="9"/>
        <end position="271"/>
    </location>
</feature>
<feature type="compositionally biased region" description="Pro residues" evidence="8">
    <location>
        <begin position="306"/>
        <end position="316"/>
    </location>
</feature>
<evidence type="ECO:0000256" key="3">
    <source>
        <dbReference type="ARBA" id="ARBA00022679"/>
    </source>
</evidence>
<keyword evidence="11" id="KW-1185">Reference proteome</keyword>
<keyword evidence="6 7" id="KW-0067">ATP-binding</keyword>
<dbReference type="GO" id="GO:0004674">
    <property type="term" value="F:protein serine/threonine kinase activity"/>
    <property type="evidence" value="ECO:0007669"/>
    <property type="project" value="UniProtKB-KW"/>
</dbReference>
<dbReference type="PROSITE" id="PS00107">
    <property type="entry name" value="PROTEIN_KINASE_ATP"/>
    <property type="match status" value="1"/>
</dbReference>
<dbReference type="InterPro" id="IPR017441">
    <property type="entry name" value="Protein_kinase_ATP_BS"/>
</dbReference>
<name>A0ABS9L6X8_9MICC</name>
<evidence type="ECO:0000256" key="6">
    <source>
        <dbReference type="ARBA" id="ARBA00022840"/>
    </source>
</evidence>
<dbReference type="PANTHER" id="PTHR43289">
    <property type="entry name" value="MITOGEN-ACTIVATED PROTEIN KINASE KINASE KINASE 20-RELATED"/>
    <property type="match status" value="1"/>
</dbReference>
<evidence type="ECO:0000313" key="11">
    <source>
        <dbReference type="Proteomes" id="UP001165368"/>
    </source>
</evidence>